<gene>
    <name evidence="1" type="ORF">AC477_01115</name>
</gene>
<evidence type="ECO:0000313" key="1">
    <source>
        <dbReference type="EMBL" id="KON33816.1"/>
    </source>
</evidence>
<sequence length="77" mass="8595">MMRSKQEEEAATLLQKAESDRVAKCSEELTQLLQKYNCTLNPVFVVDGMKTIHVVNVVPISKDHPPITRLSKNGVGE</sequence>
<organism evidence="1 2">
    <name type="scientific">miscellaneous Crenarchaeota group-1 archaeon SG8-32-1</name>
    <dbReference type="NCBI Taxonomy" id="1685124"/>
    <lineage>
        <taxon>Archaea</taxon>
        <taxon>Candidatus Bathyarchaeota</taxon>
        <taxon>MCG-1</taxon>
    </lineage>
</organism>
<dbReference type="EMBL" id="LFWU01000020">
    <property type="protein sequence ID" value="KON33816.1"/>
    <property type="molecule type" value="Genomic_DNA"/>
</dbReference>
<evidence type="ECO:0000313" key="2">
    <source>
        <dbReference type="Proteomes" id="UP000037237"/>
    </source>
</evidence>
<reference evidence="1 2" key="1">
    <citation type="submission" date="2015-06" db="EMBL/GenBank/DDBJ databases">
        <title>New insights into the roles of widespread benthic archaea in carbon and nitrogen cycling.</title>
        <authorList>
            <person name="Lazar C.S."/>
            <person name="Baker B.J."/>
            <person name="Seitz K.W."/>
            <person name="Hyde A.S."/>
            <person name="Dick G.J."/>
            <person name="Hinrichs K.-U."/>
            <person name="Teske A.P."/>
        </authorList>
    </citation>
    <scope>NUCLEOTIDE SEQUENCE [LARGE SCALE GENOMIC DNA]</scope>
    <source>
        <strain evidence="1">SG8-32-1</strain>
    </source>
</reference>
<dbReference type="Proteomes" id="UP000037237">
    <property type="component" value="Unassembled WGS sequence"/>
</dbReference>
<accession>A0A0M0C0A3</accession>
<proteinExistence type="predicted"/>
<protein>
    <submittedName>
        <fullName evidence="1">Uncharacterized protein</fullName>
    </submittedName>
</protein>
<dbReference type="AlphaFoldDB" id="A0A0M0C0A3"/>
<comment type="caution">
    <text evidence="1">The sequence shown here is derived from an EMBL/GenBank/DDBJ whole genome shotgun (WGS) entry which is preliminary data.</text>
</comment>
<name>A0A0M0C0A3_9ARCH</name>